<organism evidence="2">
    <name type="scientific">Gracilinema caldarium</name>
    <dbReference type="NCBI Taxonomy" id="215591"/>
    <lineage>
        <taxon>Bacteria</taxon>
        <taxon>Pseudomonadati</taxon>
        <taxon>Spirochaetota</taxon>
        <taxon>Spirochaetia</taxon>
        <taxon>Spirochaetales</taxon>
        <taxon>Breznakiellaceae</taxon>
        <taxon>Gracilinema</taxon>
    </lineage>
</organism>
<sequence>MDQKSVVHRFFSALGKAWKPSLQTIRFLLSVMIPVSLVVLALDKTGLLFIASRILDPLMHLLGLPGESSLVFLSALLLNIYSAIAVIGTLQLSLREITILAVMCLIAHNLIVESAVMRKTGSSATKMVFLRIFTALFAALILNYILPAGFGASKMQGLSAGLTAPPPLHVQDIPQILEVWALQMGKLILKIVILVSLLMAAQKVMEEFGLLEFLGKITGPFMRLLGLPPSTGFLWIVANVIGLAYGSAILIERVESGKLSLSEGDLFNHHVGISHSLLEDTLLFMAIGVPLFWAMVPRFMLAIVIVWLERGRRILFRKSFQVGTL</sequence>
<keyword evidence="1" id="KW-1133">Transmembrane helix</keyword>
<feature type="transmembrane region" description="Helical" evidence="1">
    <location>
        <begin position="70"/>
        <end position="91"/>
    </location>
</feature>
<dbReference type="AlphaFoldDB" id="A0A7C3E6G7"/>
<feature type="transmembrane region" description="Helical" evidence="1">
    <location>
        <begin position="232"/>
        <end position="251"/>
    </location>
</feature>
<accession>A0A7C3E6G7</accession>
<feature type="transmembrane region" description="Helical" evidence="1">
    <location>
        <begin position="27"/>
        <end position="50"/>
    </location>
</feature>
<proteinExistence type="predicted"/>
<gene>
    <name evidence="2" type="ORF">ENS59_12460</name>
</gene>
<keyword evidence="1" id="KW-0812">Transmembrane</keyword>
<name>A0A7C3E6G7_9SPIR</name>
<feature type="transmembrane region" description="Helical" evidence="1">
    <location>
        <begin position="97"/>
        <end position="116"/>
    </location>
</feature>
<feature type="transmembrane region" description="Helical" evidence="1">
    <location>
        <begin position="282"/>
        <end position="308"/>
    </location>
</feature>
<dbReference type="EMBL" id="DSVL01000381">
    <property type="protein sequence ID" value="HFH30297.1"/>
    <property type="molecule type" value="Genomic_DNA"/>
</dbReference>
<feature type="transmembrane region" description="Helical" evidence="1">
    <location>
        <begin position="180"/>
        <end position="201"/>
    </location>
</feature>
<evidence type="ECO:0000313" key="2">
    <source>
        <dbReference type="EMBL" id="HFH30297.1"/>
    </source>
</evidence>
<evidence type="ECO:0000256" key="1">
    <source>
        <dbReference type="SAM" id="Phobius"/>
    </source>
</evidence>
<reference evidence="2" key="1">
    <citation type="journal article" date="2020" name="mSystems">
        <title>Genome- and Community-Level Interaction Insights into Carbon Utilization and Element Cycling Functions of Hydrothermarchaeota in Hydrothermal Sediment.</title>
        <authorList>
            <person name="Zhou Z."/>
            <person name="Liu Y."/>
            <person name="Xu W."/>
            <person name="Pan J."/>
            <person name="Luo Z.H."/>
            <person name="Li M."/>
        </authorList>
    </citation>
    <scope>NUCLEOTIDE SEQUENCE [LARGE SCALE GENOMIC DNA]</scope>
    <source>
        <strain evidence="2">SpSt-503</strain>
    </source>
</reference>
<protein>
    <submittedName>
        <fullName evidence="2">Transporter</fullName>
    </submittedName>
</protein>
<comment type="caution">
    <text evidence="2">The sequence shown here is derived from an EMBL/GenBank/DDBJ whole genome shotgun (WGS) entry which is preliminary data.</text>
</comment>
<keyword evidence="1" id="KW-0472">Membrane</keyword>
<feature type="transmembrane region" description="Helical" evidence="1">
    <location>
        <begin position="128"/>
        <end position="146"/>
    </location>
</feature>